<reference evidence="1 2" key="1">
    <citation type="submission" date="2016-03" db="EMBL/GenBank/DDBJ databases">
        <title>Genome sequence of Nesiotobacter sp. nov., a moderately halophilic alphaproteobacterium isolated from the Yellow Sea, China.</title>
        <authorList>
            <person name="Zhang G."/>
            <person name="Zhang R."/>
        </authorList>
    </citation>
    <scope>NUCLEOTIDE SEQUENCE [LARGE SCALE GENOMIC DNA]</scope>
    <source>
        <strain evidence="1 2">WB1-6</strain>
    </source>
</reference>
<evidence type="ECO:0000313" key="2">
    <source>
        <dbReference type="Proteomes" id="UP000185783"/>
    </source>
</evidence>
<protein>
    <submittedName>
        <fullName evidence="1">Uncharacterized protein</fullName>
    </submittedName>
</protein>
<gene>
    <name evidence="1" type="ORF">A3843_02295</name>
</gene>
<sequence>MVSVASVVSPIKTSIRQLAGVVRECVKHCLIWCEAGITFLAKEVLSLPLVAAAFQGAVSVGKGNSLFFAEGRMFDPQ</sequence>
<dbReference type="AlphaFoldDB" id="A0A1U7JKF3"/>
<name>A0A1U7JKF3_9HYPH</name>
<accession>A0A1U7JKF3</accession>
<comment type="caution">
    <text evidence="1">The sequence shown here is derived from an EMBL/GenBank/DDBJ whole genome shotgun (WGS) entry which is preliminary data.</text>
</comment>
<dbReference type="EMBL" id="LVVZ01000005">
    <property type="protein sequence ID" value="OKL45197.1"/>
    <property type="molecule type" value="Genomic_DNA"/>
</dbReference>
<dbReference type="Proteomes" id="UP000185783">
    <property type="component" value="Unassembled WGS sequence"/>
</dbReference>
<organism evidence="1 2">
    <name type="scientific">Pseudovibrio exalbescens</name>
    <dbReference type="NCBI Taxonomy" id="197461"/>
    <lineage>
        <taxon>Bacteria</taxon>
        <taxon>Pseudomonadati</taxon>
        <taxon>Pseudomonadota</taxon>
        <taxon>Alphaproteobacteria</taxon>
        <taxon>Hyphomicrobiales</taxon>
        <taxon>Stappiaceae</taxon>
        <taxon>Pseudovibrio</taxon>
    </lineage>
</organism>
<proteinExistence type="predicted"/>
<evidence type="ECO:0000313" key="1">
    <source>
        <dbReference type="EMBL" id="OKL45197.1"/>
    </source>
</evidence>
<keyword evidence="2" id="KW-1185">Reference proteome</keyword>